<dbReference type="InterPro" id="IPR003737">
    <property type="entry name" value="GlcNAc_PI_deacetylase-related"/>
</dbReference>
<gene>
    <name evidence="1" type="ORF">S03H2_46120</name>
</gene>
<dbReference type="Pfam" id="PF02585">
    <property type="entry name" value="PIG-L"/>
    <property type="match status" value="1"/>
</dbReference>
<dbReference type="AlphaFoldDB" id="X1HZH9"/>
<dbReference type="SUPFAM" id="SSF102588">
    <property type="entry name" value="LmbE-like"/>
    <property type="match status" value="1"/>
</dbReference>
<evidence type="ECO:0000313" key="1">
    <source>
        <dbReference type="EMBL" id="GAH75536.1"/>
    </source>
</evidence>
<comment type="caution">
    <text evidence="1">The sequence shown here is derived from an EMBL/GenBank/DDBJ whole genome shotgun (WGS) entry which is preliminary data.</text>
</comment>
<dbReference type="Gene3D" id="3.40.50.10320">
    <property type="entry name" value="LmbE-like"/>
    <property type="match status" value="1"/>
</dbReference>
<protein>
    <recommendedName>
        <fullName evidence="2">LmbE family protein</fullName>
    </recommendedName>
</protein>
<proteinExistence type="predicted"/>
<evidence type="ECO:0008006" key="2">
    <source>
        <dbReference type="Google" id="ProtNLM"/>
    </source>
</evidence>
<accession>X1HZH9</accession>
<name>X1HZH9_9ZZZZ</name>
<dbReference type="InterPro" id="IPR024078">
    <property type="entry name" value="LmbE-like_dom_sf"/>
</dbReference>
<sequence>MDLKNVLIISPHYDDGILGCGGTIAKLTNYDDVSIDYLVFAPRSPEYEHEILHSELLKAASFVGVDEVDIRYLNFKTREFPRNRQSILDKIFHLNKEKHFASIFTPTRFDVHQDHQTVTNELLRVYKRLPTSIFGYELLLNTYSFDTSVFCSFSEQQMNAKLKAFDCFKTQMSRTHFSRKLFESIARVRGTQMGADYAEAFEAIRVII</sequence>
<organism evidence="1">
    <name type="scientific">marine sediment metagenome</name>
    <dbReference type="NCBI Taxonomy" id="412755"/>
    <lineage>
        <taxon>unclassified sequences</taxon>
        <taxon>metagenomes</taxon>
        <taxon>ecological metagenomes</taxon>
    </lineage>
</organism>
<dbReference type="EMBL" id="BARU01028934">
    <property type="protein sequence ID" value="GAH75536.1"/>
    <property type="molecule type" value="Genomic_DNA"/>
</dbReference>
<reference evidence="1" key="1">
    <citation type="journal article" date="2014" name="Front. Microbiol.">
        <title>High frequency of phylogenetically diverse reductive dehalogenase-homologous genes in deep subseafloor sedimentary metagenomes.</title>
        <authorList>
            <person name="Kawai M."/>
            <person name="Futagami T."/>
            <person name="Toyoda A."/>
            <person name="Takaki Y."/>
            <person name="Nishi S."/>
            <person name="Hori S."/>
            <person name="Arai W."/>
            <person name="Tsubouchi T."/>
            <person name="Morono Y."/>
            <person name="Uchiyama I."/>
            <person name="Ito T."/>
            <person name="Fujiyama A."/>
            <person name="Inagaki F."/>
            <person name="Takami H."/>
        </authorList>
    </citation>
    <scope>NUCLEOTIDE SEQUENCE</scope>
    <source>
        <strain evidence="1">Expedition CK06-06</strain>
    </source>
</reference>